<feature type="transmembrane region" description="Helical" evidence="1">
    <location>
        <begin position="125"/>
        <end position="144"/>
    </location>
</feature>
<dbReference type="Proteomes" id="UP000620124">
    <property type="component" value="Unassembled WGS sequence"/>
</dbReference>
<evidence type="ECO:0000313" key="3">
    <source>
        <dbReference type="EMBL" id="KAF7360411.1"/>
    </source>
</evidence>
<gene>
    <name evidence="3" type="ORF">MVEN_00771100</name>
</gene>
<dbReference type="Pfam" id="PF20152">
    <property type="entry name" value="DUF6534"/>
    <property type="match status" value="1"/>
</dbReference>
<protein>
    <recommendedName>
        <fullName evidence="2">DUF6534 domain-containing protein</fullName>
    </recommendedName>
</protein>
<feature type="transmembrane region" description="Helical" evidence="1">
    <location>
        <begin position="203"/>
        <end position="226"/>
    </location>
</feature>
<keyword evidence="1" id="KW-0812">Transmembrane</keyword>
<feature type="domain" description="DUF6534" evidence="2">
    <location>
        <begin position="172"/>
        <end position="256"/>
    </location>
</feature>
<feature type="transmembrane region" description="Helical" evidence="1">
    <location>
        <begin position="20"/>
        <end position="42"/>
    </location>
</feature>
<organism evidence="3 4">
    <name type="scientific">Mycena venus</name>
    <dbReference type="NCBI Taxonomy" id="2733690"/>
    <lineage>
        <taxon>Eukaryota</taxon>
        <taxon>Fungi</taxon>
        <taxon>Dikarya</taxon>
        <taxon>Basidiomycota</taxon>
        <taxon>Agaricomycotina</taxon>
        <taxon>Agaricomycetes</taxon>
        <taxon>Agaricomycetidae</taxon>
        <taxon>Agaricales</taxon>
        <taxon>Marasmiineae</taxon>
        <taxon>Mycenaceae</taxon>
        <taxon>Mycena</taxon>
    </lineage>
</organism>
<keyword evidence="1" id="KW-1133">Transmembrane helix</keyword>
<sequence>MHPMKPLTSYGPAELSHGPIFIGLLFNTILYGVMIIQSYFYFTTFRNDKTWTKIFVASILVLDTLNTVFDFLYLYESLIIHFDDVPFLSRATWLFATDPVTTAIIASLVQLFYAWRVKVLTGNIWLTLFVVACSVAGLAGGIATTVEVMVMPRFMDFIRFKSAVIVWLVAECVGDLVITIILVKHLSSQRTGLEDTDILIDRIIRLTMQTGLVTAICAIVDLILFLSDPVGLHLLFNIPLCKLYSNSLLSSLNARHLHATAGSADSGTTVLVMSKRSSVPPPPQFRSSVFIDVESITTRVSDVSGAPIQEAAVV</sequence>
<feature type="transmembrane region" description="Helical" evidence="1">
    <location>
        <begin position="164"/>
        <end position="183"/>
    </location>
</feature>
<name>A0A8H6YLG1_9AGAR</name>
<dbReference type="EMBL" id="JACAZI010000005">
    <property type="protein sequence ID" value="KAF7360411.1"/>
    <property type="molecule type" value="Genomic_DNA"/>
</dbReference>
<dbReference type="PANTHER" id="PTHR40465:SF1">
    <property type="entry name" value="DUF6534 DOMAIN-CONTAINING PROTEIN"/>
    <property type="match status" value="1"/>
</dbReference>
<accession>A0A8H6YLG1</accession>
<dbReference type="InterPro" id="IPR045339">
    <property type="entry name" value="DUF6534"/>
</dbReference>
<evidence type="ECO:0000313" key="4">
    <source>
        <dbReference type="Proteomes" id="UP000620124"/>
    </source>
</evidence>
<evidence type="ECO:0000256" key="1">
    <source>
        <dbReference type="SAM" id="Phobius"/>
    </source>
</evidence>
<keyword evidence="1" id="KW-0472">Membrane</keyword>
<feature type="transmembrane region" description="Helical" evidence="1">
    <location>
        <begin position="93"/>
        <end position="113"/>
    </location>
</feature>
<proteinExistence type="predicted"/>
<dbReference type="OrthoDB" id="3183258at2759"/>
<feature type="transmembrane region" description="Helical" evidence="1">
    <location>
        <begin position="54"/>
        <end position="73"/>
    </location>
</feature>
<dbReference type="AlphaFoldDB" id="A0A8H6YLG1"/>
<comment type="caution">
    <text evidence="3">The sequence shown here is derived from an EMBL/GenBank/DDBJ whole genome shotgun (WGS) entry which is preliminary data.</text>
</comment>
<reference evidence="3" key="1">
    <citation type="submission" date="2020-05" db="EMBL/GenBank/DDBJ databases">
        <title>Mycena genomes resolve the evolution of fungal bioluminescence.</title>
        <authorList>
            <person name="Tsai I.J."/>
        </authorList>
    </citation>
    <scope>NUCLEOTIDE SEQUENCE</scope>
    <source>
        <strain evidence="3">CCC161011</strain>
    </source>
</reference>
<evidence type="ECO:0000259" key="2">
    <source>
        <dbReference type="Pfam" id="PF20152"/>
    </source>
</evidence>
<dbReference type="PANTHER" id="PTHR40465">
    <property type="entry name" value="CHROMOSOME 1, WHOLE GENOME SHOTGUN SEQUENCE"/>
    <property type="match status" value="1"/>
</dbReference>
<keyword evidence="4" id="KW-1185">Reference proteome</keyword>